<dbReference type="Proteomes" id="UP000470771">
    <property type="component" value="Unassembled WGS sequence"/>
</dbReference>
<protein>
    <recommendedName>
        <fullName evidence="2">Chemotaxis methyl-accepting receptor HlyB-like 4HB MCP domain-containing protein</fullName>
    </recommendedName>
</protein>
<dbReference type="InterPro" id="IPR024478">
    <property type="entry name" value="HlyB_4HB_MCP"/>
</dbReference>
<evidence type="ECO:0000256" key="1">
    <source>
        <dbReference type="SAM" id="Phobius"/>
    </source>
</evidence>
<evidence type="ECO:0000259" key="2">
    <source>
        <dbReference type="Pfam" id="PF12729"/>
    </source>
</evidence>
<organism evidence="3 4">
    <name type="scientific">Acidiluteibacter ferrifornacis</name>
    <dbReference type="NCBI Taxonomy" id="2692424"/>
    <lineage>
        <taxon>Bacteria</taxon>
        <taxon>Pseudomonadati</taxon>
        <taxon>Bacteroidota</taxon>
        <taxon>Flavobacteriia</taxon>
        <taxon>Flavobacteriales</taxon>
        <taxon>Cryomorphaceae</taxon>
        <taxon>Acidiluteibacter</taxon>
    </lineage>
</organism>
<accession>A0A6N9NMJ6</accession>
<keyword evidence="4" id="KW-1185">Reference proteome</keyword>
<dbReference type="RefSeq" id="WP_160633389.1">
    <property type="nucleotide sequence ID" value="NZ_WWNE01000007.1"/>
</dbReference>
<keyword evidence="1" id="KW-1133">Transmembrane helix</keyword>
<keyword evidence="1" id="KW-0812">Transmembrane</keyword>
<feature type="transmembrane region" description="Helical" evidence="1">
    <location>
        <begin position="173"/>
        <end position="199"/>
    </location>
</feature>
<reference evidence="3 4" key="1">
    <citation type="submission" date="2019-12" db="EMBL/GenBank/DDBJ databases">
        <authorList>
            <person name="Zhao J."/>
        </authorList>
    </citation>
    <scope>NUCLEOTIDE SEQUENCE [LARGE SCALE GENOMIC DNA]</scope>
    <source>
        <strain evidence="3 4">S-15</strain>
    </source>
</reference>
<comment type="caution">
    <text evidence="3">The sequence shown here is derived from an EMBL/GenBank/DDBJ whole genome shotgun (WGS) entry which is preliminary data.</text>
</comment>
<feature type="domain" description="Chemotaxis methyl-accepting receptor HlyB-like 4HB MCP" evidence="2">
    <location>
        <begin position="7"/>
        <end position="171"/>
    </location>
</feature>
<dbReference type="AlphaFoldDB" id="A0A6N9NMJ6"/>
<dbReference type="EMBL" id="WWNE01000007">
    <property type="protein sequence ID" value="NBG66440.1"/>
    <property type="molecule type" value="Genomic_DNA"/>
</dbReference>
<feature type="transmembrane region" description="Helical" evidence="1">
    <location>
        <begin position="12"/>
        <end position="29"/>
    </location>
</feature>
<gene>
    <name evidence="3" type="ORF">GQN54_09955</name>
</gene>
<sequence>MKWPYSLKNKLSVSIILTIIILLILLVNIQNRQRFEQLDHSMSSIYEDRLMVQNYLFKLYDNLQKEEKLRNSTSNSIIKDLDELKEERQQIISKYEETYLTEKERKEFANFLNHLNKKDKLEQQILESKDSTTRVNLHEAFETNTAKTLNSMRNLSNIQTQEGKALQISSHKIVLGSLSISQLELAILIVLALVIQVLIFTSKTLKIKTHTPHHLN</sequence>
<dbReference type="Pfam" id="PF12729">
    <property type="entry name" value="4HB_MCP_1"/>
    <property type="match status" value="1"/>
</dbReference>
<evidence type="ECO:0000313" key="3">
    <source>
        <dbReference type="EMBL" id="NBG66440.1"/>
    </source>
</evidence>
<keyword evidence="1" id="KW-0472">Membrane</keyword>
<name>A0A6N9NMJ6_9FLAO</name>
<proteinExistence type="predicted"/>
<evidence type="ECO:0000313" key="4">
    <source>
        <dbReference type="Proteomes" id="UP000470771"/>
    </source>
</evidence>